<dbReference type="Pfam" id="PF01521">
    <property type="entry name" value="Fe-S_biosyn"/>
    <property type="match status" value="1"/>
</dbReference>
<dbReference type="InterPro" id="IPR000361">
    <property type="entry name" value="ATAP_core_dom"/>
</dbReference>
<comment type="caution">
    <text evidence="2">The sequence shown here is derived from an EMBL/GenBank/DDBJ whole genome shotgun (WGS) entry which is preliminary data.</text>
</comment>
<dbReference type="SUPFAM" id="SSF89360">
    <property type="entry name" value="HesB-like domain"/>
    <property type="match status" value="1"/>
</dbReference>
<evidence type="ECO:0000313" key="3">
    <source>
        <dbReference type="Proteomes" id="UP001597301"/>
    </source>
</evidence>
<dbReference type="RefSeq" id="WP_380773789.1">
    <property type="nucleotide sequence ID" value="NZ_JBHUEO010000026.1"/>
</dbReference>
<proteinExistence type="predicted"/>
<dbReference type="Gene3D" id="2.60.300.12">
    <property type="entry name" value="HesB-like domain"/>
    <property type="match status" value="1"/>
</dbReference>
<dbReference type="Proteomes" id="UP001597301">
    <property type="component" value="Unassembled WGS sequence"/>
</dbReference>
<reference evidence="3" key="1">
    <citation type="journal article" date="2019" name="Int. J. Syst. Evol. Microbiol.">
        <title>The Global Catalogue of Microorganisms (GCM) 10K type strain sequencing project: providing services to taxonomists for standard genome sequencing and annotation.</title>
        <authorList>
            <consortium name="The Broad Institute Genomics Platform"/>
            <consortium name="The Broad Institute Genome Sequencing Center for Infectious Disease"/>
            <person name="Wu L."/>
            <person name="Ma J."/>
        </authorList>
    </citation>
    <scope>NUCLEOTIDE SEQUENCE [LARGE SCALE GENOMIC DNA]</scope>
    <source>
        <strain evidence="3">CGMCC 1.12295</strain>
    </source>
</reference>
<sequence>MVQIKLTAQAAEQIKKKLAGRDLDVKLLYDMDGCSLSGTPVLRLADKQERRSDEVSVETNEIPVRVEESKLLYLDDNLEIDFSEQSYAFQLSSPNEILNGRMSLLD</sequence>
<dbReference type="InterPro" id="IPR035903">
    <property type="entry name" value="HesB-like_dom_sf"/>
</dbReference>
<name>A0ABW4KGJ6_9BACI</name>
<gene>
    <name evidence="2" type="ORF">ACFSCZ_10040</name>
</gene>
<evidence type="ECO:0000259" key="1">
    <source>
        <dbReference type="Pfam" id="PF01521"/>
    </source>
</evidence>
<organism evidence="2 3">
    <name type="scientific">Siminovitchia sediminis</name>
    <dbReference type="NCBI Taxonomy" id="1274353"/>
    <lineage>
        <taxon>Bacteria</taxon>
        <taxon>Bacillati</taxon>
        <taxon>Bacillota</taxon>
        <taxon>Bacilli</taxon>
        <taxon>Bacillales</taxon>
        <taxon>Bacillaceae</taxon>
        <taxon>Siminovitchia</taxon>
    </lineage>
</organism>
<evidence type="ECO:0000313" key="2">
    <source>
        <dbReference type="EMBL" id="MFD1707070.1"/>
    </source>
</evidence>
<protein>
    <submittedName>
        <fullName evidence="2">Iron-sulfur cluster biosynthesis family protein</fullName>
    </submittedName>
</protein>
<accession>A0ABW4KGJ6</accession>
<dbReference type="EMBL" id="JBHUEO010000026">
    <property type="protein sequence ID" value="MFD1707070.1"/>
    <property type="molecule type" value="Genomic_DNA"/>
</dbReference>
<keyword evidence="3" id="KW-1185">Reference proteome</keyword>
<feature type="domain" description="Core" evidence="1">
    <location>
        <begin position="3"/>
        <end position="105"/>
    </location>
</feature>